<dbReference type="GO" id="GO:0000139">
    <property type="term" value="C:Golgi membrane"/>
    <property type="evidence" value="ECO:0007669"/>
    <property type="project" value="TreeGrafter"/>
</dbReference>
<dbReference type="PANTHER" id="PTHR12841:SF6">
    <property type="entry name" value="PROTEIN UNC-50 HOMOLOG"/>
    <property type="match status" value="1"/>
</dbReference>
<feature type="transmembrane region" description="Helical" evidence="6">
    <location>
        <begin position="284"/>
        <end position="310"/>
    </location>
</feature>
<dbReference type="AlphaFoldDB" id="A0A7D9H3B1"/>
<dbReference type="Proteomes" id="UP000478008">
    <property type="component" value="Unassembled WGS sequence"/>
</dbReference>
<evidence type="ECO:0000256" key="2">
    <source>
        <dbReference type="ARBA" id="ARBA00006293"/>
    </source>
</evidence>
<comment type="subcellular location">
    <subcellularLocation>
        <location evidence="1">Membrane</location>
        <topology evidence="1">Multi-pass membrane protein</topology>
    </subcellularLocation>
</comment>
<evidence type="ECO:0000313" key="7">
    <source>
        <dbReference type="EMBL" id="VUG19124.1"/>
    </source>
</evidence>
<evidence type="ECO:0000256" key="4">
    <source>
        <dbReference type="ARBA" id="ARBA00022989"/>
    </source>
</evidence>
<feature type="transmembrane region" description="Helical" evidence="6">
    <location>
        <begin position="157"/>
        <end position="179"/>
    </location>
</feature>
<comment type="similarity">
    <text evidence="2">Belongs to the unc-50 family.</text>
</comment>
<evidence type="ECO:0000256" key="6">
    <source>
        <dbReference type="SAM" id="Phobius"/>
    </source>
</evidence>
<dbReference type="Pfam" id="PF05216">
    <property type="entry name" value="UNC-50"/>
    <property type="match status" value="1"/>
</dbReference>
<dbReference type="EMBL" id="CABFWN010000004">
    <property type="protein sequence ID" value="VUG19124.1"/>
    <property type="molecule type" value="Genomic_DNA"/>
</dbReference>
<evidence type="ECO:0000256" key="3">
    <source>
        <dbReference type="ARBA" id="ARBA00022692"/>
    </source>
</evidence>
<evidence type="ECO:0000256" key="1">
    <source>
        <dbReference type="ARBA" id="ARBA00004141"/>
    </source>
</evidence>
<keyword evidence="8" id="KW-1185">Reference proteome</keyword>
<dbReference type="PANTHER" id="PTHR12841">
    <property type="entry name" value="PROTEIN UNC-50 HOMOLOG"/>
    <property type="match status" value="1"/>
</dbReference>
<keyword evidence="3 6" id="KW-0812">Transmembrane</keyword>
<accession>A0A7D9H3B1</accession>
<evidence type="ECO:0000313" key="8">
    <source>
        <dbReference type="Proteomes" id="UP000478008"/>
    </source>
</evidence>
<reference evidence="7 8" key="1">
    <citation type="submission" date="2019-07" db="EMBL/GenBank/DDBJ databases">
        <authorList>
            <person name="Friedrich A."/>
            <person name="Schacherer J."/>
        </authorList>
    </citation>
    <scope>NUCLEOTIDE SEQUENCE [LARGE SCALE GENOMIC DNA]</scope>
</reference>
<evidence type="ECO:0000256" key="5">
    <source>
        <dbReference type="ARBA" id="ARBA00023136"/>
    </source>
</evidence>
<keyword evidence="4 6" id="KW-1133">Transmembrane helix</keyword>
<organism evidence="7 8">
    <name type="scientific">Dekkera bruxellensis</name>
    <name type="common">Brettanomyces custersii</name>
    <dbReference type="NCBI Taxonomy" id="5007"/>
    <lineage>
        <taxon>Eukaryota</taxon>
        <taxon>Fungi</taxon>
        <taxon>Dikarya</taxon>
        <taxon>Ascomycota</taxon>
        <taxon>Saccharomycotina</taxon>
        <taxon>Pichiomycetes</taxon>
        <taxon>Pichiales</taxon>
        <taxon>Pichiaceae</taxon>
        <taxon>Brettanomyces</taxon>
    </lineage>
</organism>
<proteinExistence type="inferred from homology"/>
<keyword evidence="5 6" id="KW-0472">Membrane</keyword>
<protein>
    <submittedName>
        <fullName evidence="7">DEBR0S4_11122g1_1</fullName>
    </submittedName>
</protein>
<sequence>MTDAQKFGHSTARRSVLPLTKEDITEGIGLVDQDDNISMDNSIQSTSLTSYAARQHRKSKSRRIHENFNSKFRIPRYFKRLFNIKSLDFETSVWDMINLILRPKQVYRSLYYQKETRNKWSRDDPSFVILLCGLLSVSAVGWSLVYARSFGKCIRLIFHMVVVDFLLAGFIIATFGWIISSKLLLDKNIKDGSSFSTDGFLRRIIPFNSPVEWAYCFDVHCNAYLLIWVLLYLIELVLLPVLRLHNYIATLLGNTLYFIALAYYFIISFYGYNTLPFLHKTEYILLFIPVLAFIWLILSLSNINLAAYMLKYYFS</sequence>
<feature type="transmembrane region" description="Helical" evidence="6">
    <location>
        <begin position="254"/>
        <end position="272"/>
    </location>
</feature>
<name>A0A7D9H3B1_DEKBR</name>
<feature type="transmembrane region" description="Helical" evidence="6">
    <location>
        <begin position="223"/>
        <end position="242"/>
    </location>
</feature>
<feature type="transmembrane region" description="Helical" evidence="6">
    <location>
        <begin position="127"/>
        <end position="145"/>
    </location>
</feature>
<dbReference type="InterPro" id="IPR007881">
    <property type="entry name" value="UNC-50"/>
</dbReference>
<gene>
    <name evidence="7" type="primary">GMH1</name>
    <name evidence="7" type="ORF">DEBR0S4_11122G</name>
</gene>